<dbReference type="CDD" id="cd00063">
    <property type="entry name" value="FN3"/>
    <property type="match status" value="1"/>
</dbReference>
<reference evidence="1" key="1">
    <citation type="submission" date="2021-02" db="EMBL/GenBank/DDBJ databases">
        <title>First Annotated Genome of the Yellow-green Alga Tribonema minus.</title>
        <authorList>
            <person name="Mahan K.M."/>
        </authorList>
    </citation>
    <scope>NUCLEOTIDE SEQUENCE</scope>
    <source>
        <strain evidence="1">UTEX B ZZ1240</strain>
    </source>
</reference>
<comment type="caution">
    <text evidence="1">The sequence shown here is derived from an EMBL/GenBank/DDBJ whole genome shotgun (WGS) entry which is preliminary data.</text>
</comment>
<gene>
    <name evidence="1" type="ORF">JKP88DRAFT_350550</name>
</gene>
<dbReference type="Proteomes" id="UP000664859">
    <property type="component" value="Unassembled WGS sequence"/>
</dbReference>
<sequence length="118" mass="12910">MEPPAAKLPVLRFQSCDLESLTLEWAGEPGVEYKLEFRDVNRKGWDSAFSLRIPPSQTGHETVKVTDLLPSMTYIFRLWIMGAGGKLEGPGPDTAFDTEVVSCTPTSRSVCCGVCVVS</sequence>
<accession>A0A835YPU1</accession>
<evidence type="ECO:0000313" key="2">
    <source>
        <dbReference type="Proteomes" id="UP000664859"/>
    </source>
</evidence>
<dbReference type="OrthoDB" id="152385at2759"/>
<evidence type="ECO:0000313" key="1">
    <source>
        <dbReference type="EMBL" id="KAG5177817.1"/>
    </source>
</evidence>
<dbReference type="InterPro" id="IPR003961">
    <property type="entry name" value="FN3_dom"/>
</dbReference>
<organism evidence="1 2">
    <name type="scientific">Tribonema minus</name>
    <dbReference type="NCBI Taxonomy" id="303371"/>
    <lineage>
        <taxon>Eukaryota</taxon>
        <taxon>Sar</taxon>
        <taxon>Stramenopiles</taxon>
        <taxon>Ochrophyta</taxon>
        <taxon>PX clade</taxon>
        <taxon>Xanthophyceae</taxon>
        <taxon>Tribonematales</taxon>
        <taxon>Tribonemataceae</taxon>
        <taxon>Tribonema</taxon>
    </lineage>
</organism>
<protein>
    <recommendedName>
        <fullName evidence="3">Fibronectin type-III domain-containing protein</fullName>
    </recommendedName>
</protein>
<dbReference type="InterPro" id="IPR013783">
    <property type="entry name" value="Ig-like_fold"/>
</dbReference>
<name>A0A835YPU1_9STRA</name>
<dbReference type="AlphaFoldDB" id="A0A835YPU1"/>
<proteinExistence type="predicted"/>
<dbReference type="Gene3D" id="2.60.40.10">
    <property type="entry name" value="Immunoglobulins"/>
    <property type="match status" value="1"/>
</dbReference>
<keyword evidence="2" id="KW-1185">Reference proteome</keyword>
<evidence type="ECO:0008006" key="3">
    <source>
        <dbReference type="Google" id="ProtNLM"/>
    </source>
</evidence>
<dbReference type="InterPro" id="IPR036116">
    <property type="entry name" value="FN3_sf"/>
</dbReference>
<dbReference type="EMBL" id="JAFCMP010000521">
    <property type="protein sequence ID" value="KAG5177817.1"/>
    <property type="molecule type" value="Genomic_DNA"/>
</dbReference>
<dbReference type="SUPFAM" id="SSF49265">
    <property type="entry name" value="Fibronectin type III"/>
    <property type="match status" value="1"/>
</dbReference>